<accession>A0A1F6NNV7</accession>
<organism evidence="1 2">
    <name type="scientific">Candidatus Magasanikbacteria bacterium RIFOXYC12_FULL_33_11</name>
    <dbReference type="NCBI Taxonomy" id="1798701"/>
    <lineage>
        <taxon>Bacteria</taxon>
        <taxon>Candidatus Magasanikiibacteriota</taxon>
    </lineage>
</organism>
<dbReference type="EMBL" id="MFQW01000040">
    <property type="protein sequence ID" value="OGH85621.1"/>
    <property type="molecule type" value="Genomic_DNA"/>
</dbReference>
<evidence type="ECO:0000313" key="2">
    <source>
        <dbReference type="Proteomes" id="UP000178349"/>
    </source>
</evidence>
<sequence length="210" mass="22185">MIQCVIPIWNHALNRTYYLLGRLRGGLDDGPGTADVLGCGPVVLPVPVGEAKNHDLSHLDYLLLDHDLAVDKADLHARMPTGGHPDGLGPVQEGVECVGIGAHARGEIIGDGLVAGVHDDFPVLGHRIVFRDDGPGVPGTVGITDTDDDLRVVGPVGLQLEVKIVPPAIAPDVGTTLEEGGDRDREAREACFDSCHFSPCYSAFFKAHPA</sequence>
<evidence type="ECO:0000313" key="1">
    <source>
        <dbReference type="EMBL" id="OGH85621.1"/>
    </source>
</evidence>
<comment type="caution">
    <text evidence="1">The sequence shown here is derived from an EMBL/GenBank/DDBJ whole genome shotgun (WGS) entry which is preliminary data.</text>
</comment>
<protein>
    <submittedName>
        <fullName evidence="1">Uncharacterized protein</fullName>
    </submittedName>
</protein>
<dbReference type="AlphaFoldDB" id="A0A1F6NNV7"/>
<reference evidence="1 2" key="1">
    <citation type="journal article" date="2016" name="Nat. Commun.">
        <title>Thousands of microbial genomes shed light on interconnected biogeochemical processes in an aquifer system.</title>
        <authorList>
            <person name="Anantharaman K."/>
            <person name="Brown C.T."/>
            <person name="Hug L.A."/>
            <person name="Sharon I."/>
            <person name="Castelle C.J."/>
            <person name="Probst A.J."/>
            <person name="Thomas B.C."/>
            <person name="Singh A."/>
            <person name="Wilkins M.J."/>
            <person name="Karaoz U."/>
            <person name="Brodie E.L."/>
            <person name="Williams K.H."/>
            <person name="Hubbard S.S."/>
            <person name="Banfield J.F."/>
        </authorList>
    </citation>
    <scope>NUCLEOTIDE SEQUENCE [LARGE SCALE GENOMIC DNA]</scope>
</reference>
<gene>
    <name evidence="1" type="ORF">A2493_02030</name>
</gene>
<proteinExistence type="predicted"/>
<dbReference type="Proteomes" id="UP000178349">
    <property type="component" value="Unassembled WGS sequence"/>
</dbReference>
<name>A0A1F6NNV7_9BACT</name>